<dbReference type="Proteomes" id="UP000612893">
    <property type="component" value="Unassembled WGS sequence"/>
</dbReference>
<evidence type="ECO:0008006" key="3">
    <source>
        <dbReference type="Google" id="ProtNLM"/>
    </source>
</evidence>
<accession>A0A934K3F0</accession>
<dbReference type="InterPro" id="IPR011990">
    <property type="entry name" value="TPR-like_helical_dom_sf"/>
</dbReference>
<gene>
    <name evidence="1" type="ORF">JF922_06560</name>
</gene>
<name>A0A934K3F0_9BACT</name>
<evidence type="ECO:0000313" key="2">
    <source>
        <dbReference type="Proteomes" id="UP000612893"/>
    </source>
</evidence>
<reference evidence="1" key="1">
    <citation type="submission" date="2020-10" db="EMBL/GenBank/DDBJ databases">
        <title>Ca. Dormibacterota MAGs.</title>
        <authorList>
            <person name="Montgomery K."/>
        </authorList>
    </citation>
    <scope>NUCLEOTIDE SEQUENCE [LARGE SCALE GENOMIC DNA]</scope>
    <source>
        <strain evidence="1">SC8812_S17_10</strain>
    </source>
</reference>
<dbReference type="RefSeq" id="WP_338200179.1">
    <property type="nucleotide sequence ID" value="NZ_JAEKNR010000074.1"/>
</dbReference>
<comment type="caution">
    <text evidence="1">The sequence shown here is derived from an EMBL/GenBank/DDBJ whole genome shotgun (WGS) entry which is preliminary data.</text>
</comment>
<keyword evidence="2" id="KW-1185">Reference proteome</keyword>
<proteinExistence type="predicted"/>
<dbReference type="SUPFAM" id="SSF48452">
    <property type="entry name" value="TPR-like"/>
    <property type="match status" value="1"/>
</dbReference>
<sequence length="459" mass="50094">MEKGDDRDAGIAMGEIVSFGRSRRFRQPSGWHAALLLRLARVYCGKSPREFASDLSALLHLAIIESTVRTWEVARPPPPPHVVDAAVACTGLDVEGLLEQSRIAEPDPEGSAEAAGAPQATVEHDGVLAIDGDELLARLGVALEQESLERLGSALAGRHAPDARIAGSLEALLSHMRAQDDLLGPRVLLPAARSLLYSIDDITRDATSTTQRSLLSVAAQYEQFIGWLWVDIGAHEEARRAYDTAIVRAVESGNRALAGYLLACKSEQALMAGQPTRSVRLAREARSGPWRMSAIPLAWANDLEARASAVLGKSEQCNRRLDRSAELLARRAEEPPWAYHYIDKVLEVHTAMCLTDLAVVETKNAQRAIEIFDQAIAAVAPTRVRDRAYYLACAAQAHARNRQPERAAEVALEATTLAAETNSTRVLKNLSALRGTLRDHEDLKPVREFVELLDSLIRA</sequence>
<organism evidence="1 2">
    <name type="scientific">Candidatus Nephthysia bennettiae</name>
    <dbReference type="NCBI Taxonomy" id="3127016"/>
    <lineage>
        <taxon>Bacteria</taxon>
        <taxon>Bacillati</taxon>
        <taxon>Candidatus Dormiibacterota</taxon>
        <taxon>Candidatus Dormibacteria</taxon>
        <taxon>Candidatus Dormibacterales</taxon>
        <taxon>Candidatus Dormibacteraceae</taxon>
        <taxon>Candidatus Nephthysia</taxon>
    </lineage>
</organism>
<evidence type="ECO:0000313" key="1">
    <source>
        <dbReference type="EMBL" id="MBJ7597730.1"/>
    </source>
</evidence>
<dbReference type="EMBL" id="JAEKNR010000074">
    <property type="protein sequence ID" value="MBJ7597730.1"/>
    <property type="molecule type" value="Genomic_DNA"/>
</dbReference>
<dbReference type="AlphaFoldDB" id="A0A934K3F0"/>
<protein>
    <recommendedName>
        <fullName evidence="3">Tetratricopeptide repeat protein</fullName>
    </recommendedName>
</protein>